<evidence type="ECO:0000256" key="1">
    <source>
        <dbReference type="SAM" id="SignalP"/>
    </source>
</evidence>
<keyword evidence="1" id="KW-0732">Signal</keyword>
<evidence type="ECO:0000313" key="3">
    <source>
        <dbReference type="Proteomes" id="UP001145087"/>
    </source>
</evidence>
<protein>
    <recommendedName>
        <fullName evidence="4">Adhesin domain-containing protein</fullName>
    </recommendedName>
</protein>
<dbReference type="EMBL" id="JAPOHD010000015">
    <property type="protein sequence ID" value="MCY1720324.1"/>
    <property type="molecule type" value="Genomic_DNA"/>
</dbReference>
<dbReference type="AlphaFoldDB" id="A0A9X3F4D3"/>
<keyword evidence="3" id="KW-1185">Reference proteome</keyword>
<reference evidence="2" key="1">
    <citation type="submission" date="2022-11" db="EMBL/GenBank/DDBJ databases">
        <title>Marilongibacter aestuarii gen. nov., sp. nov., isolated from tidal flat sediment.</title>
        <authorList>
            <person name="Jiayan W."/>
        </authorList>
    </citation>
    <scope>NUCLEOTIDE SEQUENCE</scope>
    <source>
        <strain evidence="2">Z1-6</strain>
    </source>
</reference>
<proteinExistence type="predicted"/>
<accession>A0A9X3F4D3</accession>
<gene>
    <name evidence="2" type="ORF">OU798_08215</name>
</gene>
<name>A0A9X3F4D3_9BACT</name>
<feature type="chain" id="PRO_5040972748" description="Adhesin domain-containing protein" evidence="1">
    <location>
        <begin position="24"/>
        <end position="365"/>
    </location>
</feature>
<dbReference type="Proteomes" id="UP001145087">
    <property type="component" value="Unassembled WGS sequence"/>
</dbReference>
<organism evidence="2 3">
    <name type="scientific">Draconibacterium aestuarii</name>
    <dbReference type="NCBI Taxonomy" id="2998507"/>
    <lineage>
        <taxon>Bacteria</taxon>
        <taxon>Pseudomonadati</taxon>
        <taxon>Bacteroidota</taxon>
        <taxon>Bacteroidia</taxon>
        <taxon>Marinilabiliales</taxon>
        <taxon>Prolixibacteraceae</taxon>
        <taxon>Draconibacterium</taxon>
    </lineage>
</organism>
<dbReference type="RefSeq" id="WP_343332657.1">
    <property type="nucleotide sequence ID" value="NZ_JAPOHD010000015.1"/>
</dbReference>
<sequence>MKKLRLIRYFILAAFIMPLLATAQFTDTKEIYKTYAVLPETQIEILNKYGKIEIKTWDKDSVTFNIKIRVEEKKLSKLEESIRGIDFDITNSDHYLIVRTDVAKNKSSLSKEFNRFKETLLKSDGNIQVDYLVWMPESNRLKIENKFGDIYIGDYKGETDINLSNGNLKAHNFESQLNMTLNFANASLNSIKKGRLDCNFSELFIRNAETLRITSKSTEFEFAEIQNLDADSRRDRFRIRHADNVEVRSSFSSFRINDITDKINLRSEYGDIDIDKVAPGFNSMNIESKSMDINIYFEPETSFNFEITNTKANFDYSSNFEIVDTETFGDKDITTIVKGYFKEKSESTPKLLIKANSGTINLRSN</sequence>
<feature type="signal peptide" evidence="1">
    <location>
        <begin position="1"/>
        <end position="23"/>
    </location>
</feature>
<evidence type="ECO:0000313" key="2">
    <source>
        <dbReference type="EMBL" id="MCY1720324.1"/>
    </source>
</evidence>
<comment type="caution">
    <text evidence="2">The sequence shown here is derived from an EMBL/GenBank/DDBJ whole genome shotgun (WGS) entry which is preliminary data.</text>
</comment>
<evidence type="ECO:0008006" key="4">
    <source>
        <dbReference type="Google" id="ProtNLM"/>
    </source>
</evidence>